<protein>
    <recommendedName>
        <fullName evidence="3">DnaA N-terminal domain-containing protein</fullName>
    </recommendedName>
</protein>
<reference evidence="1 2" key="1">
    <citation type="submission" date="2024-02" db="EMBL/GenBank/DDBJ databases">
        <authorList>
            <person name="Nijsse B."/>
            <person name="Sprong H."/>
        </authorList>
    </citation>
    <scope>NUCLEOTIDE SEQUENCE [LARGE SCALE GENOMIC DNA]</scope>
    <source>
        <strain evidence="1">OB144</strain>
    </source>
</reference>
<dbReference type="RefSeq" id="WP_040611304.1">
    <property type="nucleotide sequence ID" value="NZ_OY974080.1"/>
</dbReference>
<keyword evidence="2" id="KW-1185">Reference proteome</keyword>
<evidence type="ECO:0008006" key="3">
    <source>
        <dbReference type="Google" id="ProtNLM"/>
    </source>
</evidence>
<dbReference type="Proteomes" id="UP001642485">
    <property type="component" value="Chromosome"/>
</dbReference>
<organism evidence="1 2">
    <name type="scientific">Rickettsia helvetica</name>
    <dbReference type="NCBI Taxonomy" id="35789"/>
    <lineage>
        <taxon>Bacteria</taxon>
        <taxon>Pseudomonadati</taxon>
        <taxon>Pseudomonadota</taxon>
        <taxon>Alphaproteobacteria</taxon>
        <taxon>Rickettsiales</taxon>
        <taxon>Rickettsiaceae</taxon>
        <taxon>Rickettsieae</taxon>
        <taxon>Rickettsia</taxon>
        <taxon>spotted fever group</taxon>
    </lineage>
</organism>
<accession>A0ABM9ND74</accession>
<gene>
    <name evidence="1" type="ORF">OB144RH_07040</name>
</gene>
<name>A0ABM9ND74_RICHE</name>
<evidence type="ECO:0000313" key="1">
    <source>
        <dbReference type="EMBL" id="CAK9121526.1"/>
    </source>
</evidence>
<sequence>MIYDSSIEKLEIIPFTELAAKQQNAEYETQNYLSHLSKELNPDSVWYRVRKFMIEHYNKYIDCSVLSKLVVAEEDTCNKQIILKSTSSFYDYYVRNNYMQDLDKAFKAQGFTFELMKF</sequence>
<dbReference type="EMBL" id="OZ018776">
    <property type="protein sequence ID" value="CAK9121526.1"/>
    <property type="molecule type" value="Genomic_DNA"/>
</dbReference>
<evidence type="ECO:0000313" key="2">
    <source>
        <dbReference type="Proteomes" id="UP001642485"/>
    </source>
</evidence>
<proteinExistence type="predicted"/>